<sequence length="110" mass="12255">MREVVVVPPPPPPLLLFVVNVKTAATVWVEISQNDKVSMLKKYTLKKTGIPVEEQILLHSGEELKDEYVLKDCGALRDRNVVHLVDRRDAPGEMTVEDASKEEAAIHGVN</sequence>
<evidence type="ECO:0000313" key="3">
    <source>
        <dbReference type="Proteomes" id="UP000007800"/>
    </source>
</evidence>
<dbReference type="Pfam" id="PF00240">
    <property type="entry name" value="ubiquitin"/>
    <property type="match status" value="1"/>
</dbReference>
<dbReference type="PROSITE" id="PS50053">
    <property type="entry name" value="UBIQUITIN_2"/>
    <property type="match status" value="1"/>
</dbReference>
<accession>C5KEG9</accession>
<dbReference type="InterPro" id="IPR000626">
    <property type="entry name" value="Ubiquitin-like_dom"/>
</dbReference>
<dbReference type="Gene3D" id="3.10.20.90">
    <property type="entry name" value="Phosphatidylinositol 3-kinase Catalytic Subunit, Chain A, domain 1"/>
    <property type="match status" value="1"/>
</dbReference>
<dbReference type="InterPro" id="IPR029071">
    <property type="entry name" value="Ubiquitin-like_domsf"/>
</dbReference>
<dbReference type="SMART" id="SM00213">
    <property type="entry name" value="UBQ"/>
    <property type="match status" value="1"/>
</dbReference>
<dbReference type="EMBL" id="GG672330">
    <property type="protein sequence ID" value="EER17107.1"/>
    <property type="molecule type" value="Genomic_DNA"/>
</dbReference>
<name>C5KEG9_PERM5</name>
<organism evidence="3">
    <name type="scientific">Perkinsus marinus (strain ATCC 50983 / TXsc)</name>
    <dbReference type="NCBI Taxonomy" id="423536"/>
    <lineage>
        <taxon>Eukaryota</taxon>
        <taxon>Sar</taxon>
        <taxon>Alveolata</taxon>
        <taxon>Perkinsozoa</taxon>
        <taxon>Perkinsea</taxon>
        <taxon>Perkinsida</taxon>
        <taxon>Perkinsidae</taxon>
        <taxon>Perkinsus</taxon>
    </lineage>
</organism>
<dbReference type="OrthoDB" id="432133at2759"/>
<keyword evidence="3" id="KW-1185">Reference proteome</keyword>
<dbReference type="SUPFAM" id="SSF54236">
    <property type="entry name" value="Ubiquitin-like"/>
    <property type="match status" value="1"/>
</dbReference>
<evidence type="ECO:0000259" key="1">
    <source>
        <dbReference type="PROSITE" id="PS50053"/>
    </source>
</evidence>
<protein>
    <submittedName>
        <fullName evidence="2">NEDD8, putative</fullName>
    </submittedName>
</protein>
<proteinExistence type="predicted"/>
<evidence type="ECO:0000313" key="2">
    <source>
        <dbReference type="EMBL" id="EER17107.1"/>
    </source>
</evidence>
<dbReference type="InParanoid" id="C5KEG9"/>
<feature type="domain" description="Ubiquitin-like" evidence="1">
    <location>
        <begin position="17"/>
        <end position="90"/>
    </location>
</feature>
<gene>
    <name evidence="2" type="ORF">Pmar_PMAR009541</name>
</gene>
<dbReference type="GeneID" id="9053229"/>
<dbReference type="Proteomes" id="UP000007800">
    <property type="component" value="Unassembled WGS sequence"/>
</dbReference>
<dbReference type="OMA" id="AATVWIE"/>
<reference evidence="2 3" key="1">
    <citation type="submission" date="2008-07" db="EMBL/GenBank/DDBJ databases">
        <authorList>
            <person name="El-Sayed N."/>
            <person name="Caler E."/>
            <person name="Inman J."/>
            <person name="Amedeo P."/>
            <person name="Hass B."/>
            <person name="Wortman J."/>
        </authorList>
    </citation>
    <scope>NUCLEOTIDE SEQUENCE [LARGE SCALE GENOMIC DNA]</scope>
    <source>
        <strain evidence="3">ATCC 50983 / TXsc</strain>
    </source>
</reference>
<dbReference type="AlphaFoldDB" id="C5KEG9"/>
<dbReference type="RefSeq" id="XP_002785311.1">
    <property type="nucleotide sequence ID" value="XM_002785265.1"/>
</dbReference>
<dbReference type="CDD" id="cd17039">
    <property type="entry name" value="Ubl_ubiquitin_like"/>
    <property type="match status" value="1"/>
</dbReference>